<organism evidence="3 4">
    <name type="scientific">Toxoplasma gondii GAB2-2007-GAL-DOM2</name>
    <dbReference type="NCBI Taxonomy" id="1130820"/>
    <lineage>
        <taxon>Eukaryota</taxon>
        <taxon>Sar</taxon>
        <taxon>Alveolata</taxon>
        <taxon>Apicomplexa</taxon>
        <taxon>Conoidasida</taxon>
        <taxon>Coccidia</taxon>
        <taxon>Eucoccidiorida</taxon>
        <taxon>Eimeriorina</taxon>
        <taxon>Sarcocystidae</taxon>
        <taxon>Toxoplasma</taxon>
    </lineage>
</organism>
<dbReference type="OrthoDB" id="329625at2759"/>
<gene>
    <name evidence="3" type="ORF">TGDOM2_213280</name>
</gene>
<accession>A0A086K7H0</accession>
<evidence type="ECO:0000256" key="1">
    <source>
        <dbReference type="SAM" id="SignalP"/>
    </source>
</evidence>
<reference evidence="3 4" key="1">
    <citation type="submission" date="2014-02" db="EMBL/GenBank/DDBJ databases">
        <authorList>
            <person name="Sibley D."/>
            <person name="Venepally P."/>
            <person name="Karamycheva S."/>
            <person name="Hadjithomas M."/>
            <person name="Khan A."/>
            <person name="Brunk B."/>
            <person name="Roos D."/>
            <person name="Caler E."/>
            <person name="Lorenzi H."/>
        </authorList>
    </citation>
    <scope>NUCLEOTIDE SEQUENCE [LARGE SCALE GENOMIC DNA]</scope>
    <source>
        <strain evidence="3 4">GAB2-2007-GAL-DOM2</strain>
    </source>
</reference>
<evidence type="ECO:0000313" key="3">
    <source>
        <dbReference type="EMBL" id="KFG40338.1"/>
    </source>
</evidence>
<feature type="domain" description="SRS" evidence="2">
    <location>
        <begin position="48"/>
        <end position="118"/>
    </location>
</feature>
<dbReference type="Pfam" id="PF04092">
    <property type="entry name" value="SAG"/>
    <property type="match status" value="1"/>
</dbReference>
<proteinExistence type="predicted"/>
<dbReference type="Proteomes" id="UP000028837">
    <property type="component" value="Unassembled WGS sequence"/>
</dbReference>
<feature type="signal peptide" evidence="1">
    <location>
        <begin position="1"/>
        <end position="25"/>
    </location>
</feature>
<dbReference type="GO" id="GO:0016020">
    <property type="term" value="C:membrane"/>
    <property type="evidence" value="ECO:0007669"/>
    <property type="project" value="InterPro"/>
</dbReference>
<feature type="chain" id="PRO_5001809009" evidence="1">
    <location>
        <begin position="26"/>
        <end position="191"/>
    </location>
</feature>
<dbReference type="VEuPathDB" id="ToxoDB:TGDOM2_213280"/>
<dbReference type="InterPro" id="IPR036755">
    <property type="entry name" value="SRS_dom_sf"/>
</dbReference>
<evidence type="ECO:0000259" key="2">
    <source>
        <dbReference type="Pfam" id="PF04092"/>
    </source>
</evidence>
<dbReference type="InterPro" id="IPR007226">
    <property type="entry name" value="SRS_dom"/>
</dbReference>
<keyword evidence="1" id="KW-0732">Signal</keyword>
<protein>
    <submittedName>
        <fullName evidence="3">SAG-related sequence SRS25</fullName>
    </submittedName>
</protein>
<evidence type="ECO:0000313" key="4">
    <source>
        <dbReference type="Proteomes" id="UP000028837"/>
    </source>
</evidence>
<name>A0A086K7H0_TOXGO</name>
<dbReference type="SUPFAM" id="SSF74877">
    <property type="entry name" value="Major surface antigen p30, SAG1"/>
    <property type="match status" value="1"/>
</dbReference>
<dbReference type="AlphaFoldDB" id="A0A086K7H0"/>
<comment type="caution">
    <text evidence="3">The sequence shown here is derived from an EMBL/GenBank/DDBJ whole genome shotgun (WGS) entry which is preliminary data.</text>
</comment>
<sequence>MRTSRLLCAFGAVLLCWVPSWTAHAEEHFAVFSTCRTSFGRKRILVHSGDSVTIQCPGAIASNPQDVSKYVCPGEEPNCTDATKATYQTMFPIAPPDFEFWSGGDSKSNYGILKIPEVKDPVTISYSWQAAHSTFTGHAANSQLILDVNPKEEEVTRTVTSTVVVVSGCETQSLFTFLLVVASGIAMQQVL</sequence>
<dbReference type="EMBL" id="AHZU02000780">
    <property type="protein sequence ID" value="KFG40338.1"/>
    <property type="molecule type" value="Genomic_DNA"/>
</dbReference>